<dbReference type="SUPFAM" id="SSF52972">
    <property type="entry name" value="ITPase-like"/>
    <property type="match status" value="1"/>
</dbReference>
<comment type="subcellular location">
    <subcellularLocation>
        <location evidence="2 10">Cytoplasm</location>
    </subcellularLocation>
</comment>
<dbReference type="AlphaFoldDB" id="A0A4Y9VSH2"/>
<dbReference type="Proteomes" id="UP000297706">
    <property type="component" value="Unassembled WGS sequence"/>
</dbReference>
<dbReference type="GO" id="GO:0005737">
    <property type="term" value="C:cytoplasm"/>
    <property type="evidence" value="ECO:0007669"/>
    <property type="project" value="UniProtKB-SubCell"/>
</dbReference>
<reference evidence="11 12" key="1">
    <citation type="submission" date="2018-02" db="EMBL/GenBank/DDBJ databases">
        <title>A novel lanthanide dependent methylotroph, Methylotenera sp. La3113.</title>
        <authorList>
            <person name="Lv H."/>
            <person name="Tani A."/>
        </authorList>
    </citation>
    <scope>NUCLEOTIDE SEQUENCE [LARGE SCALE GENOMIC DNA]</scope>
    <source>
        <strain evidence="11 12">La3113</strain>
    </source>
</reference>
<dbReference type="OrthoDB" id="9813694at2"/>
<protein>
    <recommendedName>
        <fullName evidence="9 10">7-methyl-GTP pyrophosphatase</fullName>
        <shortName evidence="10">m(7)GTP pyrophosphatase</shortName>
        <ecNumber evidence="10">3.6.1.-</ecNumber>
    </recommendedName>
</protein>
<keyword evidence="3 10" id="KW-0963">Cytoplasm</keyword>
<evidence type="ECO:0000256" key="7">
    <source>
        <dbReference type="ARBA" id="ARBA00053369"/>
    </source>
</evidence>
<dbReference type="PANTHER" id="PTHR43213">
    <property type="entry name" value="BIFUNCTIONAL DTTP/UTP PYROPHOSPHATASE/METHYLTRANSFERASE PROTEIN-RELATED"/>
    <property type="match status" value="1"/>
</dbReference>
<comment type="caution">
    <text evidence="10">Lacks conserved residue(s) required for the propagation of feature annotation.</text>
</comment>
<keyword evidence="12" id="KW-1185">Reference proteome</keyword>
<comment type="catalytic activity">
    <reaction evidence="6 10">
        <text>N(7)-methyl-GTP + H2O = N(7)-methyl-GMP + diphosphate + H(+)</text>
        <dbReference type="Rhea" id="RHEA:58744"/>
        <dbReference type="ChEBI" id="CHEBI:15377"/>
        <dbReference type="ChEBI" id="CHEBI:15378"/>
        <dbReference type="ChEBI" id="CHEBI:33019"/>
        <dbReference type="ChEBI" id="CHEBI:58285"/>
        <dbReference type="ChEBI" id="CHEBI:87133"/>
    </reaction>
</comment>
<accession>A0A4Y9VSH2</accession>
<dbReference type="EC" id="3.6.1.-" evidence="10"/>
<comment type="cofactor">
    <cofactor evidence="1 10">
        <name>a divalent metal cation</name>
        <dbReference type="ChEBI" id="CHEBI:60240"/>
    </cofactor>
</comment>
<keyword evidence="5 10" id="KW-0546">Nucleotide metabolism</keyword>
<feature type="site" description="Important for substrate specificity" evidence="10">
    <location>
        <position position="13"/>
    </location>
</feature>
<feature type="site" description="Important for substrate specificity" evidence="10">
    <location>
        <position position="71"/>
    </location>
</feature>
<dbReference type="NCBIfam" id="TIGR00172">
    <property type="entry name" value="maf"/>
    <property type="match status" value="1"/>
</dbReference>
<dbReference type="Pfam" id="PF02545">
    <property type="entry name" value="Maf"/>
    <property type="match status" value="1"/>
</dbReference>
<dbReference type="RefSeq" id="WP_135277095.1">
    <property type="nucleotide sequence ID" value="NZ_PQVH01000008.1"/>
</dbReference>
<evidence type="ECO:0000256" key="4">
    <source>
        <dbReference type="ARBA" id="ARBA00022801"/>
    </source>
</evidence>
<evidence type="ECO:0000256" key="9">
    <source>
        <dbReference type="ARBA" id="ARBA00068163"/>
    </source>
</evidence>
<evidence type="ECO:0000256" key="6">
    <source>
        <dbReference type="ARBA" id="ARBA00050213"/>
    </source>
</evidence>
<dbReference type="PANTHER" id="PTHR43213:SF5">
    <property type="entry name" value="BIFUNCTIONAL DTTP_UTP PYROPHOSPHATASE_METHYLTRANSFERASE PROTEIN-RELATED"/>
    <property type="match status" value="1"/>
</dbReference>
<dbReference type="PIRSF" id="PIRSF006305">
    <property type="entry name" value="Maf"/>
    <property type="match status" value="1"/>
</dbReference>
<comment type="function">
    <text evidence="7 10">Nucleoside triphosphate pyrophosphatase that hydrolyzes 7-methyl-GTP (m(7)GTP). May have a dual role in cell division arrest and in preventing the incorporation of modified nucleotides into cellular nucleic acids.</text>
</comment>
<evidence type="ECO:0000256" key="8">
    <source>
        <dbReference type="ARBA" id="ARBA00060749"/>
    </source>
</evidence>
<comment type="caution">
    <text evidence="11">The sequence shown here is derived from an EMBL/GenBank/DDBJ whole genome shotgun (WGS) entry which is preliminary data.</text>
</comment>
<feature type="site" description="Important for substrate specificity" evidence="10">
    <location>
        <position position="155"/>
    </location>
</feature>
<dbReference type="FunFam" id="3.90.950.10:FF:000005">
    <property type="entry name" value="7-methyl-GTP pyrophosphatase"/>
    <property type="match status" value="1"/>
</dbReference>
<sequence length="193" mass="21436">MHNNLILASSSIYRRELLTRLQIPFSCISPDVDETPLENELPQETALRLAQDKAIKIGATHTDALVIGCDQVATLDNIQLGKPLNHDNATKQLRMMRGREVIFHSALCLYNAKTQHMQAAVVPYVVQFRNLTDAQIENYLLKEQPYHCAGSAKSEGLGIAIIERMTGEDPNALIGLPLIALINMLNHEQVSVI</sequence>
<organism evidence="11 12">
    <name type="scientific">Methylotenera oryzisoli</name>
    <dbReference type="NCBI Taxonomy" id="2080758"/>
    <lineage>
        <taxon>Bacteria</taxon>
        <taxon>Pseudomonadati</taxon>
        <taxon>Pseudomonadota</taxon>
        <taxon>Betaproteobacteria</taxon>
        <taxon>Nitrosomonadales</taxon>
        <taxon>Methylophilaceae</taxon>
        <taxon>Methylotenera</taxon>
    </lineage>
</organism>
<feature type="active site" description="Proton acceptor" evidence="10">
    <location>
        <position position="70"/>
    </location>
</feature>
<dbReference type="CDD" id="cd00555">
    <property type="entry name" value="Maf"/>
    <property type="match status" value="1"/>
</dbReference>
<dbReference type="InterPro" id="IPR003697">
    <property type="entry name" value="Maf-like"/>
</dbReference>
<proteinExistence type="inferred from homology"/>
<evidence type="ECO:0000256" key="1">
    <source>
        <dbReference type="ARBA" id="ARBA00001968"/>
    </source>
</evidence>
<dbReference type="EMBL" id="PQVH01000008">
    <property type="protein sequence ID" value="TFW71551.1"/>
    <property type="molecule type" value="Genomic_DNA"/>
</dbReference>
<evidence type="ECO:0000313" key="11">
    <source>
        <dbReference type="EMBL" id="TFW71551.1"/>
    </source>
</evidence>
<gene>
    <name evidence="11" type="ORF">C3Y98_05495</name>
</gene>
<dbReference type="Gene3D" id="3.90.950.10">
    <property type="match status" value="1"/>
</dbReference>
<evidence type="ECO:0000256" key="2">
    <source>
        <dbReference type="ARBA" id="ARBA00004496"/>
    </source>
</evidence>
<evidence type="ECO:0000256" key="3">
    <source>
        <dbReference type="ARBA" id="ARBA00022490"/>
    </source>
</evidence>
<dbReference type="InterPro" id="IPR029001">
    <property type="entry name" value="ITPase-like_fam"/>
</dbReference>
<dbReference type="GO" id="GO:0009117">
    <property type="term" value="P:nucleotide metabolic process"/>
    <property type="evidence" value="ECO:0007669"/>
    <property type="project" value="UniProtKB-KW"/>
</dbReference>
<keyword evidence="4 10" id="KW-0378">Hydrolase</keyword>
<comment type="similarity">
    <text evidence="8 10">Belongs to the Maf family. YceF subfamily.</text>
</comment>
<dbReference type="HAMAP" id="MF_00528">
    <property type="entry name" value="Maf"/>
    <property type="match status" value="1"/>
</dbReference>
<evidence type="ECO:0000256" key="5">
    <source>
        <dbReference type="ARBA" id="ARBA00023080"/>
    </source>
</evidence>
<dbReference type="GO" id="GO:0047429">
    <property type="term" value="F:nucleoside triphosphate diphosphatase activity"/>
    <property type="evidence" value="ECO:0007669"/>
    <property type="project" value="InterPro"/>
</dbReference>
<evidence type="ECO:0000256" key="10">
    <source>
        <dbReference type="HAMAP-Rule" id="MF_00528"/>
    </source>
</evidence>
<evidence type="ECO:0000313" key="12">
    <source>
        <dbReference type="Proteomes" id="UP000297706"/>
    </source>
</evidence>
<name>A0A4Y9VSH2_9PROT</name>